<dbReference type="InterPro" id="IPR036259">
    <property type="entry name" value="MFS_trans_sf"/>
</dbReference>
<feature type="transmembrane region" description="Helical" evidence="8">
    <location>
        <begin position="509"/>
        <end position="528"/>
    </location>
</feature>
<protein>
    <submittedName>
        <fullName evidence="9">Uncharacterized protein</fullName>
    </submittedName>
</protein>
<evidence type="ECO:0000256" key="1">
    <source>
        <dbReference type="ARBA" id="ARBA00004127"/>
    </source>
</evidence>
<dbReference type="GO" id="GO:0012505">
    <property type="term" value="C:endomembrane system"/>
    <property type="evidence" value="ECO:0007669"/>
    <property type="project" value="UniProtKB-SubCell"/>
</dbReference>
<evidence type="ECO:0000256" key="3">
    <source>
        <dbReference type="ARBA" id="ARBA00022448"/>
    </source>
</evidence>
<dbReference type="Pfam" id="PF11700">
    <property type="entry name" value="ATG22"/>
    <property type="match status" value="1"/>
</dbReference>
<feature type="region of interest" description="Disordered" evidence="7">
    <location>
        <begin position="886"/>
        <end position="938"/>
    </location>
</feature>
<dbReference type="Gene3D" id="1.20.1250.20">
    <property type="entry name" value="MFS general substrate transporter like domains"/>
    <property type="match status" value="1"/>
</dbReference>
<dbReference type="InterPro" id="IPR024671">
    <property type="entry name" value="Atg22-like"/>
</dbReference>
<feature type="transmembrane region" description="Helical" evidence="8">
    <location>
        <begin position="595"/>
        <end position="618"/>
    </location>
</feature>
<dbReference type="PANTHER" id="PTHR23519:SF1">
    <property type="entry name" value="AUTOPHAGY-RELATED PROTEIN 22"/>
    <property type="match status" value="1"/>
</dbReference>
<comment type="caution">
    <text evidence="9">The sequence shown here is derived from an EMBL/GenBank/DDBJ whole genome shotgun (WGS) entry which is preliminary data.</text>
</comment>
<evidence type="ECO:0000256" key="7">
    <source>
        <dbReference type="SAM" id="MobiDB-lite"/>
    </source>
</evidence>
<evidence type="ECO:0000256" key="4">
    <source>
        <dbReference type="ARBA" id="ARBA00022692"/>
    </source>
</evidence>
<organism evidence="9 10">
    <name type="scientific">Triparma laevis f. inornata</name>
    <dbReference type="NCBI Taxonomy" id="1714386"/>
    <lineage>
        <taxon>Eukaryota</taxon>
        <taxon>Sar</taxon>
        <taxon>Stramenopiles</taxon>
        <taxon>Ochrophyta</taxon>
        <taxon>Bolidophyceae</taxon>
        <taxon>Parmales</taxon>
        <taxon>Triparmaceae</taxon>
        <taxon>Triparma</taxon>
    </lineage>
</organism>
<evidence type="ECO:0000313" key="10">
    <source>
        <dbReference type="Proteomes" id="UP001162640"/>
    </source>
</evidence>
<keyword evidence="4 8" id="KW-0812">Transmembrane</keyword>
<feature type="compositionally biased region" description="Low complexity" evidence="7">
    <location>
        <begin position="825"/>
        <end position="839"/>
    </location>
</feature>
<evidence type="ECO:0000256" key="6">
    <source>
        <dbReference type="ARBA" id="ARBA00023136"/>
    </source>
</evidence>
<gene>
    <name evidence="9" type="ORF">TL16_g00435</name>
</gene>
<feature type="transmembrane region" description="Helical" evidence="8">
    <location>
        <begin position="535"/>
        <end position="554"/>
    </location>
</feature>
<feature type="transmembrane region" description="Helical" evidence="8">
    <location>
        <begin position="691"/>
        <end position="707"/>
    </location>
</feature>
<evidence type="ECO:0000256" key="5">
    <source>
        <dbReference type="ARBA" id="ARBA00022989"/>
    </source>
</evidence>
<evidence type="ECO:0000256" key="8">
    <source>
        <dbReference type="SAM" id="Phobius"/>
    </source>
</evidence>
<name>A0A9W7DSF6_9STRA</name>
<dbReference type="Proteomes" id="UP001162640">
    <property type="component" value="Unassembled WGS sequence"/>
</dbReference>
<reference evidence="10" key="1">
    <citation type="journal article" date="2023" name="Commun. Biol.">
        <title>Genome analysis of Parmales, the sister group of diatoms, reveals the evolutionary specialization of diatoms from phago-mixotrophs to photoautotrophs.</title>
        <authorList>
            <person name="Ban H."/>
            <person name="Sato S."/>
            <person name="Yoshikawa S."/>
            <person name="Yamada K."/>
            <person name="Nakamura Y."/>
            <person name="Ichinomiya M."/>
            <person name="Sato N."/>
            <person name="Blanc-Mathieu R."/>
            <person name="Endo H."/>
            <person name="Kuwata A."/>
            <person name="Ogata H."/>
        </authorList>
    </citation>
    <scope>NUCLEOTIDE SEQUENCE [LARGE SCALE GENOMIC DNA]</scope>
</reference>
<dbReference type="AlphaFoldDB" id="A0A9W7DSF6"/>
<feature type="compositionally biased region" description="Basic and acidic residues" evidence="7">
    <location>
        <begin position="914"/>
        <end position="925"/>
    </location>
</feature>
<comment type="subcellular location">
    <subcellularLocation>
        <location evidence="1">Endomembrane system</location>
        <topology evidence="1">Multi-pass membrane protein</topology>
    </subcellularLocation>
</comment>
<feature type="transmembrane region" description="Helical" evidence="8">
    <location>
        <begin position="407"/>
        <end position="427"/>
    </location>
</feature>
<feature type="transmembrane region" description="Helical" evidence="8">
    <location>
        <begin position="663"/>
        <end position="685"/>
    </location>
</feature>
<evidence type="ECO:0000256" key="2">
    <source>
        <dbReference type="ARBA" id="ARBA00006978"/>
    </source>
</evidence>
<feature type="transmembrane region" description="Helical" evidence="8">
    <location>
        <begin position="434"/>
        <end position="456"/>
    </location>
</feature>
<proteinExistence type="inferred from homology"/>
<feature type="transmembrane region" description="Helical" evidence="8">
    <location>
        <begin position="759"/>
        <end position="775"/>
    </location>
</feature>
<dbReference type="InterPro" id="IPR050495">
    <property type="entry name" value="ATG22/LtaA_families"/>
</dbReference>
<keyword evidence="3" id="KW-0813">Transport</keyword>
<keyword evidence="5 8" id="KW-1133">Transmembrane helix</keyword>
<feature type="transmembrane region" description="Helical" evidence="8">
    <location>
        <begin position="376"/>
        <end position="395"/>
    </location>
</feature>
<evidence type="ECO:0000313" key="9">
    <source>
        <dbReference type="EMBL" id="GMH49063.1"/>
    </source>
</evidence>
<dbReference type="SUPFAM" id="SSF103473">
    <property type="entry name" value="MFS general substrate transporter"/>
    <property type="match status" value="1"/>
</dbReference>
<comment type="similarity">
    <text evidence="2">Belongs to the ATG22 family.</text>
</comment>
<dbReference type="EMBL" id="BLQM01000007">
    <property type="protein sequence ID" value="GMH49063.1"/>
    <property type="molecule type" value="Genomic_DNA"/>
</dbReference>
<feature type="transmembrane region" description="Helical" evidence="8">
    <location>
        <begin position="630"/>
        <end position="651"/>
    </location>
</feature>
<feature type="transmembrane region" description="Helical" evidence="8">
    <location>
        <begin position="566"/>
        <end position="583"/>
    </location>
</feature>
<feature type="region of interest" description="Disordered" evidence="7">
    <location>
        <begin position="825"/>
        <end position="854"/>
    </location>
</feature>
<sequence length="964" mass="106620">MSINFTTLDDRRLLITMSSKPKSAIPNSAISGISTTSSTEGKKRAKTREKDWHEEANPTSKNELNSWYLYDWANSVFSSAAVVMWLPYLLLGLAEMKACPYSYVEPVVTEDHRWFRPEVISVFGNSIEDTWVGYFNETTTCRYDWDQALSLGLWSVDVDIKPPYYLECGNPNYGLQYLPLHIRSKEPFCAAEDECQDFPDEPYDTRKTAPEARRKHLPFDSAYDAVITCDYPTAIKFEPVRNVSYYAVADGAKSNGEFKGDGSTKIVDGSDRSDYIGPINFDLALTSDSATVDITKVSFVSSNPFNILAENIQFTPKSGGGYNMVVVPEQFAVGASTISILVDDVKVMSFTVNTLKMPFCPFPVQFLGMESLPVTYVLDLIFLSVLFQAFFFITFSGLGDFGPYRKMILMQTGIGGSLCCMSNILFTEGDQYELAGLVFIISNVLFGASIVMYNAYLPFITKCHPTFMDKMTDFKAQKAGGAMKIGKALKELLEVYADLMDAISANGCLYGYISGALMVIITMIIIMLEPTWFGIRLSIFLTGLWWFIFSLPMIPYLEKRPGPPLPNANCAFYLTFSFKRLLASMRCLPHIPETMRFLIAYFLYSDAYSTIASVGLLFAVEEMNMGAMEVALLAFVAPICAAVGIVFFRWVQIRNHYDTKKMILICLGIIAGMVGYGILGFSGVIGVVYKWELYALIFVYGFVLGPIQSYTRLAYTDVVPPGQESEFFGIYEISDKGSSWMGPLICARLYQATGSMRPAFVYLLFMSLVGFYLVHKTDFEEGSDACRRKEIQVRMEAVRKKLGVSKIQIQMNAKKFLGVKSSTASSTTASGVSTKSSAVESTVETGSAKDERSVIDKGMKELTHDDVVDAPIDALLQKGSTLEVGETAAEHMPKRKGSILSVRSRATGATGPRSTKEKPEGERSARSSSRGRKSSLHQIAEVANLGDLSVANVGGNKVAPVGEP</sequence>
<keyword evidence="6 8" id="KW-0472">Membrane</keyword>
<feature type="region of interest" description="Disordered" evidence="7">
    <location>
        <begin position="25"/>
        <end position="58"/>
    </location>
</feature>
<feature type="transmembrane region" description="Helical" evidence="8">
    <location>
        <begin position="72"/>
        <end position="91"/>
    </location>
</feature>
<accession>A0A9W7DSF6</accession>
<dbReference type="PANTHER" id="PTHR23519">
    <property type="entry name" value="AUTOPHAGY-RELATED PROTEIN 22"/>
    <property type="match status" value="1"/>
</dbReference>